<keyword evidence="7" id="KW-0378">Hydrolase</keyword>
<dbReference type="EC" id="2.4.1.-" evidence="5"/>
<name>A0A6A5RZW5_9PLEO</name>
<dbReference type="Proteomes" id="UP000800082">
    <property type="component" value="Unassembled WGS sequence"/>
</dbReference>
<accession>A0A6A5RZW5</accession>
<dbReference type="GeneID" id="54348823"/>
<dbReference type="OrthoDB" id="1055148at2759"/>
<evidence type="ECO:0000313" key="8">
    <source>
        <dbReference type="Proteomes" id="UP000800082"/>
    </source>
</evidence>
<proteinExistence type="inferred from homology"/>
<dbReference type="GO" id="GO:0031505">
    <property type="term" value="P:fungal-type cell wall organization"/>
    <property type="evidence" value="ECO:0007669"/>
    <property type="project" value="TreeGrafter"/>
</dbReference>
<organism evidence="7 8">
    <name type="scientific">Didymella exigua CBS 183.55</name>
    <dbReference type="NCBI Taxonomy" id="1150837"/>
    <lineage>
        <taxon>Eukaryota</taxon>
        <taxon>Fungi</taxon>
        <taxon>Dikarya</taxon>
        <taxon>Ascomycota</taxon>
        <taxon>Pezizomycotina</taxon>
        <taxon>Dothideomycetes</taxon>
        <taxon>Pleosporomycetidae</taxon>
        <taxon>Pleosporales</taxon>
        <taxon>Pleosporineae</taxon>
        <taxon>Didymellaceae</taxon>
        <taxon>Didymella</taxon>
    </lineage>
</organism>
<reference evidence="7" key="1">
    <citation type="journal article" date="2020" name="Stud. Mycol.">
        <title>101 Dothideomycetes genomes: a test case for predicting lifestyles and emergence of pathogens.</title>
        <authorList>
            <person name="Haridas S."/>
            <person name="Albert R."/>
            <person name="Binder M."/>
            <person name="Bloem J."/>
            <person name="Labutti K."/>
            <person name="Salamov A."/>
            <person name="Andreopoulos B."/>
            <person name="Baker S."/>
            <person name="Barry K."/>
            <person name="Bills G."/>
            <person name="Bluhm B."/>
            <person name="Cannon C."/>
            <person name="Castanera R."/>
            <person name="Culley D."/>
            <person name="Daum C."/>
            <person name="Ezra D."/>
            <person name="Gonzalez J."/>
            <person name="Henrissat B."/>
            <person name="Kuo A."/>
            <person name="Liang C."/>
            <person name="Lipzen A."/>
            <person name="Lutzoni F."/>
            <person name="Magnuson J."/>
            <person name="Mondo S."/>
            <person name="Nolan M."/>
            <person name="Ohm R."/>
            <person name="Pangilinan J."/>
            <person name="Park H.-J."/>
            <person name="Ramirez L."/>
            <person name="Alfaro M."/>
            <person name="Sun H."/>
            <person name="Tritt A."/>
            <person name="Yoshinaga Y."/>
            <person name="Zwiers L.-H."/>
            <person name="Turgeon B."/>
            <person name="Goodwin S."/>
            <person name="Spatafora J."/>
            <person name="Crous P."/>
            <person name="Grigoriev I."/>
        </authorList>
    </citation>
    <scope>NUCLEOTIDE SEQUENCE</scope>
    <source>
        <strain evidence="7">CBS 183.55</strain>
    </source>
</reference>
<dbReference type="GO" id="GO:0071970">
    <property type="term" value="P:fungal-type cell wall (1-&gt;3)-beta-D-glucan biosynthetic process"/>
    <property type="evidence" value="ECO:0007669"/>
    <property type="project" value="TreeGrafter"/>
</dbReference>
<keyword evidence="5" id="KW-0808">Transferase</keyword>
<dbReference type="InterPro" id="IPR004886">
    <property type="entry name" value="Glucanosyltransferase"/>
</dbReference>
<evidence type="ECO:0000256" key="1">
    <source>
        <dbReference type="ARBA" id="ARBA00004609"/>
    </source>
</evidence>
<protein>
    <recommendedName>
        <fullName evidence="5">1,3-beta-glucanosyltransferase</fullName>
        <ecNumber evidence="5">2.4.1.-</ecNumber>
    </recommendedName>
</protein>
<dbReference type="Gene3D" id="3.20.20.80">
    <property type="entry name" value="Glycosidases"/>
    <property type="match status" value="1"/>
</dbReference>
<dbReference type="EMBL" id="ML978958">
    <property type="protein sequence ID" value="KAF1933079.1"/>
    <property type="molecule type" value="Genomic_DNA"/>
</dbReference>
<dbReference type="SUPFAM" id="SSF51445">
    <property type="entry name" value="(Trans)glycosidases"/>
    <property type="match status" value="1"/>
</dbReference>
<dbReference type="GO" id="GO:0005886">
    <property type="term" value="C:plasma membrane"/>
    <property type="evidence" value="ECO:0007669"/>
    <property type="project" value="UniProtKB-SubCell"/>
</dbReference>
<keyword evidence="3" id="KW-0732">Signal</keyword>
<keyword evidence="8" id="KW-1185">Reference proteome</keyword>
<gene>
    <name evidence="7" type="ORF">M421DRAFT_416663</name>
</gene>
<dbReference type="GO" id="GO:0042124">
    <property type="term" value="F:1,3-beta-glucanosyltransferase activity"/>
    <property type="evidence" value="ECO:0007669"/>
    <property type="project" value="TreeGrafter"/>
</dbReference>
<feature type="compositionally biased region" description="Basic and acidic residues" evidence="6">
    <location>
        <begin position="311"/>
        <end position="325"/>
    </location>
</feature>
<sequence length="405" mass="45922">MANPPASVPITVRGRYLWRGDERFFVRGVTYQVPDAQDPISDTCLPQLKHDVELFKELGLNTLFIYTVDNTKRHGQAMKLLEQAGIYVFTSVATPFSSINRTEPYQSYHRPSVTEYFQTVDVMSQYPNTLGLLAGNSVTNSPSTQRAAPVIKAVVRDLKRYMKIHNEANGQRILPIGYTAADADQLDTTVLNFLSWGDPASSIDFWTCNCYMWAGLSNYQISGYERLVARLQSAALPIIMSEYGVNIQPRQFEETAALYSPQMSQVFSGGCAYDFWESSNGYGLVELVNQEQPRTTPAWAVEQDDETPLARADDPEKTAEKRQTERGPLSIYHDFVNFKAKLDATRHIEHDWEGDIMEREATERGSVDVSQMNWPWEPENQIPDTVVDWVETEDLVNGRGLLYVM</sequence>
<keyword evidence="5" id="KW-0449">Lipoprotein</keyword>
<evidence type="ECO:0000256" key="2">
    <source>
        <dbReference type="ARBA" id="ARBA00007528"/>
    </source>
</evidence>
<dbReference type="PANTHER" id="PTHR31468">
    <property type="entry name" value="1,3-BETA-GLUCANOSYLTRANSFERASE GAS1"/>
    <property type="match status" value="1"/>
</dbReference>
<comment type="function">
    <text evidence="5">Splits internally a 1,3-beta-glucan molecule and transfers the newly generated reducing end (the donor) to the non-reducing end of another 1,3-beta-glucan molecule (the acceptor) forming a 1,3-beta linkage, resulting in the elongation of 1,3-beta-glucan chains in the cell wall.</text>
</comment>
<evidence type="ECO:0000256" key="5">
    <source>
        <dbReference type="RuleBase" id="RU361209"/>
    </source>
</evidence>
<keyword evidence="4" id="KW-0325">Glycoprotein</keyword>
<feature type="region of interest" description="Disordered" evidence="6">
    <location>
        <begin position="294"/>
        <end position="326"/>
    </location>
</feature>
<evidence type="ECO:0000256" key="3">
    <source>
        <dbReference type="ARBA" id="ARBA00022729"/>
    </source>
</evidence>
<evidence type="ECO:0000256" key="6">
    <source>
        <dbReference type="SAM" id="MobiDB-lite"/>
    </source>
</evidence>
<dbReference type="AlphaFoldDB" id="A0A6A5RZW5"/>
<comment type="similarity">
    <text evidence="2 5">Belongs to the glycosyl hydrolase 72 family.</text>
</comment>
<evidence type="ECO:0000256" key="4">
    <source>
        <dbReference type="ARBA" id="ARBA00023180"/>
    </source>
</evidence>
<keyword evidence="5" id="KW-0336">GPI-anchor</keyword>
<dbReference type="GO" id="GO:0098552">
    <property type="term" value="C:side of membrane"/>
    <property type="evidence" value="ECO:0007669"/>
    <property type="project" value="UniProtKB-KW"/>
</dbReference>
<dbReference type="InterPro" id="IPR017853">
    <property type="entry name" value="GH"/>
</dbReference>
<comment type="subcellular location">
    <subcellularLocation>
        <location evidence="1 5">Cell membrane</location>
        <topology evidence="1 5">Lipid-anchor</topology>
        <topology evidence="1 5">GPI-anchor</topology>
    </subcellularLocation>
</comment>
<dbReference type="Pfam" id="PF03198">
    <property type="entry name" value="Glyco_hydro_72"/>
    <property type="match status" value="1"/>
</dbReference>
<dbReference type="GO" id="GO:0016787">
    <property type="term" value="F:hydrolase activity"/>
    <property type="evidence" value="ECO:0007669"/>
    <property type="project" value="UniProtKB-KW"/>
</dbReference>
<keyword evidence="5" id="KW-0472">Membrane</keyword>
<dbReference type="PANTHER" id="PTHR31468:SF4">
    <property type="entry name" value="1,3-BETA-GLUCANOSYLTRANSFERASE GAS3-RELATED"/>
    <property type="match status" value="1"/>
</dbReference>
<dbReference type="RefSeq" id="XP_033453327.1">
    <property type="nucleotide sequence ID" value="XM_033591155.1"/>
</dbReference>
<evidence type="ECO:0000313" key="7">
    <source>
        <dbReference type="EMBL" id="KAF1933079.1"/>
    </source>
</evidence>